<dbReference type="RefSeq" id="WP_061521113.1">
    <property type="nucleotide sequence ID" value="NZ_JARLZY010000005.1"/>
</dbReference>
<protein>
    <submittedName>
        <fullName evidence="4">Transcriptional regulator</fullName>
    </submittedName>
</protein>
<reference evidence="5" key="1">
    <citation type="submission" date="2016-02" db="EMBL/GenBank/DDBJ databases">
        <authorList>
            <person name="Dunlap C."/>
        </authorList>
    </citation>
    <scope>NUCLEOTIDE SEQUENCE [LARGE SCALE GENOMIC DNA]</scope>
    <source>
        <strain evidence="5">NRRL B-41092</strain>
    </source>
</reference>
<dbReference type="OrthoDB" id="9815009at2"/>
<dbReference type="AlphaFoldDB" id="A0A150F9Q2"/>
<evidence type="ECO:0000313" key="5">
    <source>
        <dbReference type="Proteomes" id="UP000075430"/>
    </source>
</evidence>
<dbReference type="InterPro" id="IPR036388">
    <property type="entry name" value="WH-like_DNA-bd_sf"/>
</dbReference>
<keyword evidence="2" id="KW-0804">Transcription</keyword>
<keyword evidence="5" id="KW-1185">Reference proteome</keyword>
<dbReference type="STRING" id="1793963.AXI58_12420"/>
<dbReference type="InterPro" id="IPR028349">
    <property type="entry name" value="PafC-like"/>
</dbReference>
<name>A0A150F9Q2_9BACI</name>
<dbReference type="Pfam" id="PF25583">
    <property type="entry name" value="WCX"/>
    <property type="match status" value="1"/>
</dbReference>
<feature type="domain" description="HTH deoR-type" evidence="3">
    <location>
        <begin position="2"/>
        <end position="60"/>
    </location>
</feature>
<dbReference type="Pfam" id="PF08279">
    <property type="entry name" value="HTH_11"/>
    <property type="match status" value="1"/>
</dbReference>
<dbReference type="InterPro" id="IPR036390">
    <property type="entry name" value="WH_DNA-bd_sf"/>
</dbReference>
<dbReference type="InterPro" id="IPR013196">
    <property type="entry name" value="HTH_11"/>
</dbReference>
<dbReference type="SUPFAM" id="SSF46785">
    <property type="entry name" value="Winged helix' DNA-binding domain"/>
    <property type="match status" value="1"/>
</dbReference>
<dbReference type="Gene3D" id="1.10.10.10">
    <property type="entry name" value="Winged helix-like DNA-binding domain superfamily/Winged helix DNA-binding domain"/>
    <property type="match status" value="1"/>
</dbReference>
<evidence type="ECO:0000259" key="3">
    <source>
        <dbReference type="PROSITE" id="PS51000"/>
    </source>
</evidence>
<dbReference type="InterPro" id="IPR026881">
    <property type="entry name" value="WYL_dom"/>
</dbReference>
<dbReference type="PROSITE" id="PS51000">
    <property type="entry name" value="HTH_DEOR_2"/>
    <property type="match status" value="1"/>
</dbReference>
<sequence length="313" mass="36447">MKLERLLAIIVLLISKKQVQAAELAEMFEVSVRTIYRDIDVISRAGIPIITSQGFGGGIQMTETYRMEREWLKEEELAVIASALKSVSSVYEPYASSSAIKKIQQLVPVKNEAEFKRKTEKWFFDMTPWGHTNDQKNLLHELLSGAIDHTLTVSFIYTNAKGETMERQAEPYTLVCKTGRWYLYAFCLAKQDFRFFKLSRMKSLSVQTITFERKDVQLDTLPWDAEWYRKEKAVSLELLVHSGAQQRLGEWFGYDVFHFDKEGSCRAVISFPENQWLIGFLLQFGKEIEILSPLHIREQVKETIQEMKKRYET</sequence>
<dbReference type="EMBL" id="LSBA01000006">
    <property type="protein sequence ID" value="KXZ21749.1"/>
    <property type="molecule type" value="Genomic_DNA"/>
</dbReference>
<dbReference type="GO" id="GO:0003700">
    <property type="term" value="F:DNA-binding transcription factor activity"/>
    <property type="evidence" value="ECO:0007669"/>
    <property type="project" value="InterPro"/>
</dbReference>
<evidence type="ECO:0000256" key="1">
    <source>
        <dbReference type="ARBA" id="ARBA00023015"/>
    </source>
</evidence>
<gene>
    <name evidence="4" type="ORF">AXI58_12420</name>
</gene>
<organism evidence="4 5">
    <name type="scientific">Bacillus nakamurai</name>
    <dbReference type="NCBI Taxonomy" id="1793963"/>
    <lineage>
        <taxon>Bacteria</taxon>
        <taxon>Bacillati</taxon>
        <taxon>Bacillota</taxon>
        <taxon>Bacilli</taxon>
        <taxon>Bacillales</taxon>
        <taxon>Bacillaceae</taxon>
        <taxon>Bacillus</taxon>
    </lineage>
</organism>
<evidence type="ECO:0000313" key="4">
    <source>
        <dbReference type="EMBL" id="KXZ21749.1"/>
    </source>
</evidence>
<dbReference type="InterPro" id="IPR001034">
    <property type="entry name" value="DeoR_HTH"/>
</dbReference>
<comment type="caution">
    <text evidence="4">The sequence shown here is derived from an EMBL/GenBank/DDBJ whole genome shotgun (WGS) entry which is preliminary data.</text>
</comment>
<dbReference type="InterPro" id="IPR057727">
    <property type="entry name" value="WCX_dom"/>
</dbReference>
<dbReference type="Pfam" id="PF13280">
    <property type="entry name" value="WYL"/>
    <property type="match status" value="1"/>
</dbReference>
<evidence type="ECO:0000256" key="2">
    <source>
        <dbReference type="ARBA" id="ARBA00023163"/>
    </source>
</evidence>
<dbReference type="PIRSF" id="PIRSF016838">
    <property type="entry name" value="PafC"/>
    <property type="match status" value="1"/>
</dbReference>
<dbReference type="PANTHER" id="PTHR34580">
    <property type="match status" value="1"/>
</dbReference>
<proteinExistence type="predicted"/>
<accession>A0A150F9Q2</accession>
<dbReference type="PANTHER" id="PTHR34580:SF8">
    <property type="entry name" value="WYL DOMAIN-CONTAINING PROTEIN"/>
    <property type="match status" value="1"/>
</dbReference>
<keyword evidence="1" id="KW-0805">Transcription regulation</keyword>
<dbReference type="InterPro" id="IPR051534">
    <property type="entry name" value="CBASS_pafABC_assoc_protein"/>
</dbReference>
<dbReference type="PROSITE" id="PS52050">
    <property type="entry name" value="WYL"/>
    <property type="match status" value="1"/>
</dbReference>
<dbReference type="Proteomes" id="UP000075430">
    <property type="component" value="Unassembled WGS sequence"/>
</dbReference>